<dbReference type="Pfam" id="PF00005">
    <property type="entry name" value="ABC_tran"/>
    <property type="match status" value="1"/>
</dbReference>
<dbReference type="Proteomes" id="UP001241603">
    <property type="component" value="Unassembled WGS sequence"/>
</dbReference>
<comment type="caution">
    <text evidence="9">The sequence shown here is derived from an EMBL/GenBank/DDBJ whole genome shotgun (WGS) entry which is preliminary data.</text>
</comment>
<evidence type="ECO:0000256" key="1">
    <source>
        <dbReference type="ARBA" id="ARBA00005417"/>
    </source>
</evidence>
<evidence type="ECO:0000256" key="6">
    <source>
        <dbReference type="ARBA" id="ARBA00022967"/>
    </source>
</evidence>
<dbReference type="SUPFAM" id="SSF52540">
    <property type="entry name" value="P-loop containing nucleoside triphosphate hydrolases"/>
    <property type="match status" value="1"/>
</dbReference>
<sequence length="352" mass="38083">MPLHLENLSLARNGVRYLDRVDATFRRGRLTTVIGRTLAGKTTLLRTLAGLQAPDSGDLKLDGVSIASVPVWKRDVAMVYQQFINYPHLSVLENVAFPLLRRGLKAPEAQLRAEATLAKVGLSGFAARRPSQLSGGQQQRVALARALAREAPILLLDEPLVNLDYKLREQLREEFRGLFAEETKAIVVYTTTEPAEAMMLGDEIVVMHEGRILQVGTPVDVFERPASTAVAEIVNDPPMNILPGAVVDGRIALGSYRLALPAHLSRLAAADYRFGLRATDLHVDPASEIAGSLVFAEISGSETFLHVETAFGPLALQIEGIHDIALGTQVPIGFSTERLFAFAADGALVVAP</sequence>
<dbReference type="EMBL" id="JAUSVO010000006">
    <property type="protein sequence ID" value="MDQ0439868.1"/>
    <property type="molecule type" value="Genomic_DNA"/>
</dbReference>
<dbReference type="CDD" id="cd03259">
    <property type="entry name" value="ABC_Carb_Solutes_like"/>
    <property type="match status" value="1"/>
</dbReference>
<dbReference type="PROSITE" id="PS00211">
    <property type="entry name" value="ABC_TRANSPORTER_1"/>
    <property type="match status" value="1"/>
</dbReference>
<keyword evidence="3" id="KW-1003">Cell membrane</keyword>
<dbReference type="SUPFAM" id="SSF50331">
    <property type="entry name" value="MOP-like"/>
    <property type="match status" value="1"/>
</dbReference>
<proteinExistence type="inferred from homology"/>
<evidence type="ECO:0000256" key="7">
    <source>
        <dbReference type="ARBA" id="ARBA00023136"/>
    </source>
</evidence>
<dbReference type="PANTHER" id="PTHR43875">
    <property type="entry name" value="MALTODEXTRIN IMPORT ATP-BINDING PROTEIN MSMX"/>
    <property type="match status" value="1"/>
</dbReference>
<keyword evidence="7" id="KW-0472">Membrane</keyword>
<keyword evidence="4" id="KW-0547">Nucleotide-binding</keyword>
<organism evidence="9 10">
    <name type="scientific">Kaistia dalseonensis</name>
    <dbReference type="NCBI Taxonomy" id="410840"/>
    <lineage>
        <taxon>Bacteria</taxon>
        <taxon>Pseudomonadati</taxon>
        <taxon>Pseudomonadota</taxon>
        <taxon>Alphaproteobacteria</taxon>
        <taxon>Hyphomicrobiales</taxon>
        <taxon>Kaistiaceae</taxon>
        <taxon>Kaistia</taxon>
    </lineage>
</organism>
<accession>A0ABU0HC33</accession>
<keyword evidence="2" id="KW-0813">Transport</keyword>
<evidence type="ECO:0000313" key="9">
    <source>
        <dbReference type="EMBL" id="MDQ0439868.1"/>
    </source>
</evidence>
<evidence type="ECO:0000256" key="3">
    <source>
        <dbReference type="ARBA" id="ARBA00022475"/>
    </source>
</evidence>
<dbReference type="PROSITE" id="PS50893">
    <property type="entry name" value="ABC_TRANSPORTER_2"/>
    <property type="match status" value="1"/>
</dbReference>
<dbReference type="InterPro" id="IPR008995">
    <property type="entry name" value="Mo/tungstate-bd_C_term_dom"/>
</dbReference>
<dbReference type="InterPro" id="IPR015853">
    <property type="entry name" value="ABC_transpr_FbpC"/>
</dbReference>
<keyword evidence="5 9" id="KW-0067">ATP-binding</keyword>
<dbReference type="Gene3D" id="2.40.50.140">
    <property type="entry name" value="Nucleic acid-binding proteins"/>
    <property type="match status" value="1"/>
</dbReference>
<dbReference type="InterPro" id="IPR003439">
    <property type="entry name" value="ABC_transporter-like_ATP-bd"/>
</dbReference>
<evidence type="ECO:0000259" key="8">
    <source>
        <dbReference type="PROSITE" id="PS50893"/>
    </source>
</evidence>
<dbReference type="InterPro" id="IPR012340">
    <property type="entry name" value="NA-bd_OB-fold"/>
</dbReference>
<dbReference type="RefSeq" id="WP_266350750.1">
    <property type="nucleotide sequence ID" value="NZ_JAPKNG010000006.1"/>
</dbReference>
<feature type="domain" description="ABC transporter" evidence="8">
    <location>
        <begin position="3"/>
        <end position="234"/>
    </location>
</feature>
<evidence type="ECO:0000256" key="5">
    <source>
        <dbReference type="ARBA" id="ARBA00022840"/>
    </source>
</evidence>
<reference evidence="9 10" key="1">
    <citation type="submission" date="2023-07" db="EMBL/GenBank/DDBJ databases">
        <title>Genomic Encyclopedia of Type Strains, Phase IV (KMG-IV): sequencing the most valuable type-strain genomes for metagenomic binning, comparative biology and taxonomic classification.</title>
        <authorList>
            <person name="Goeker M."/>
        </authorList>
    </citation>
    <scope>NUCLEOTIDE SEQUENCE [LARGE SCALE GENOMIC DNA]</scope>
    <source>
        <strain evidence="9 10">B6-8</strain>
    </source>
</reference>
<dbReference type="SMART" id="SM00382">
    <property type="entry name" value="AAA"/>
    <property type="match status" value="1"/>
</dbReference>
<keyword evidence="6" id="KW-1278">Translocase</keyword>
<protein>
    <submittedName>
        <fullName evidence="9">Glycerol transport system ATP-binding protein</fullName>
    </submittedName>
</protein>
<evidence type="ECO:0000256" key="2">
    <source>
        <dbReference type="ARBA" id="ARBA00022448"/>
    </source>
</evidence>
<dbReference type="PANTHER" id="PTHR43875:SF15">
    <property type="entry name" value="TREHALOSE IMPORT ATP-BINDING PROTEIN SUGC"/>
    <property type="match status" value="1"/>
</dbReference>
<dbReference type="Gene3D" id="3.40.50.300">
    <property type="entry name" value="P-loop containing nucleotide triphosphate hydrolases"/>
    <property type="match status" value="1"/>
</dbReference>
<comment type="similarity">
    <text evidence="1">Belongs to the ABC transporter superfamily.</text>
</comment>
<dbReference type="Gene3D" id="2.40.50.100">
    <property type="match status" value="1"/>
</dbReference>
<evidence type="ECO:0000313" key="10">
    <source>
        <dbReference type="Proteomes" id="UP001241603"/>
    </source>
</evidence>
<gene>
    <name evidence="9" type="ORF">QO014_004274</name>
</gene>
<dbReference type="InterPro" id="IPR047641">
    <property type="entry name" value="ABC_transpr_MalK/UgpC-like"/>
</dbReference>
<keyword evidence="10" id="KW-1185">Reference proteome</keyword>
<dbReference type="InterPro" id="IPR027417">
    <property type="entry name" value="P-loop_NTPase"/>
</dbReference>
<dbReference type="InterPro" id="IPR003593">
    <property type="entry name" value="AAA+_ATPase"/>
</dbReference>
<dbReference type="GO" id="GO:0005524">
    <property type="term" value="F:ATP binding"/>
    <property type="evidence" value="ECO:0007669"/>
    <property type="project" value="UniProtKB-KW"/>
</dbReference>
<evidence type="ECO:0000256" key="4">
    <source>
        <dbReference type="ARBA" id="ARBA00022741"/>
    </source>
</evidence>
<dbReference type="InterPro" id="IPR017871">
    <property type="entry name" value="ABC_transporter-like_CS"/>
</dbReference>
<name>A0ABU0HC33_9HYPH</name>